<dbReference type="eggNOG" id="ENOG502T44G">
    <property type="taxonomic scope" value="Eukaryota"/>
</dbReference>
<feature type="region of interest" description="Disordered" evidence="1">
    <location>
        <begin position="1"/>
        <end position="33"/>
    </location>
</feature>
<accession>U1HPK8</accession>
<feature type="compositionally biased region" description="Basic and acidic residues" evidence="1">
    <location>
        <begin position="231"/>
        <end position="243"/>
    </location>
</feature>
<dbReference type="OrthoDB" id="4140820at2759"/>
<dbReference type="GeneID" id="19241033"/>
<gene>
    <name evidence="2" type="ORF">EPUS_06086</name>
</gene>
<name>U1HPK8_ENDPU</name>
<keyword evidence="3" id="KW-1185">Reference proteome</keyword>
<organism evidence="2 3">
    <name type="scientific">Endocarpon pusillum (strain Z07020 / HMAS-L-300199)</name>
    <name type="common">Lichen-forming fungus</name>
    <dbReference type="NCBI Taxonomy" id="1263415"/>
    <lineage>
        <taxon>Eukaryota</taxon>
        <taxon>Fungi</taxon>
        <taxon>Dikarya</taxon>
        <taxon>Ascomycota</taxon>
        <taxon>Pezizomycotina</taxon>
        <taxon>Eurotiomycetes</taxon>
        <taxon>Chaetothyriomycetidae</taxon>
        <taxon>Verrucariales</taxon>
        <taxon>Verrucariaceae</taxon>
        <taxon>Endocarpon</taxon>
    </lineage>
</organism>
<reference evidence="3" key="1">
    <citation type="journal article" date="2014" name="BMC Genomics">
        <title>Genome characteristics reveal the impact of lichenization on lichen-forming fungus Endocarpon pusillum Hedwig (Verrucariales, Ascomycota).</title>
        <authorList>
            <person name="Wang Y.-Y."/>
            <person name="Liu B."/>
            <person name="Zhang X.-Y."/>
            <person name="Zhou Q.-M."/>
            <person name="Zhang T."/>
            <person name="Li H."/>
            <person name="Yu Y.-F."/>
            <person name="Zhang X.-L."/>
            <person name="Hao X.-Y."/>
            <person name="Wang M."/>
            <person name="Wang L."/>
            <person name="Wei J.-C."/>
        </authorList>
    </citation>
    <scope>NUCLEOTIDE SEQUENCE [LARGE SCALE GENOMIC DNA]</scope>
    <source>
        <strain evidence="3">Z07020 / HMAS-L-300199</strain>
    </source>
</reference>
<feature type="region of interest" description="Disordered" evidence="1">
    <location>
        <begin position="204"/>
        <end position="259"/>
    </location>
</feature>
<sequence length="259" mass="29495">MNWLSQARGAGDTGQESSLRQDSSNERPGKFPHLSEFMTIDKDYQPKDVPGTQAPVDSGHVIYIKDTSAKDTRINDRVMLVLFHNQPFSHTCLSFCCHSDFSGETLNHSHALVYTDQGQQTAPQLSQAQQPNIGLPRLEINLRHNNTPFSLQPDIYLNLREHWNVEQEVRFVILGRVERSSYQRLVPEIERLFCQSISGVDIVKDRGNPLPPNGQESASLERKKSNRKDKVHGTTREKRRDNISHWPISASFQRQEPGA</sequence>
<feature type="compositionally biased region" description="Polar residues" evidence="1">
    <location>
        <begin position="250"/>
        <end position="259"/>
    </location>
</feature>
<evidence type="ECO:0000256" key="1">
    <source>
        <dbReference type="SAM" id="MobiDB-lite"/>
    </source>
</evidence>
<dbReference type="AlphaFoldDB" id="U1HPK8"/>
<dbReference type="RefSeq" id="XP_007802001.1">
    <property type="nucleotide sequence ID" value="XM_007803810.1"/>
</dbReference>
<dbReference type="EMBL" id="KE721110">
    <property type="protein sequence ID" value="ERF72330.1"/>
    <property type="molecule type" value="Genomic_DNA"/>
</dbReference>
<evidence type="ECO:0000313" key="2">
    <source>
        <dbReference type="EMBL" id="ERF72330.1"/>
    </source>
</evidence>
<protein>
    <submittedName>
        <fullName evidence="2">Uncharacterized protein</fullName>
    </submittedName>
</protein>
<proteinExistence type="predicted"/>
<dbReference type="HOGENOM" id="CLU_1073746_0_0_1"/>
<evidence type="ECO:0000313" key="3">
    <source>
        <dbReference type="Proteomes" id="UP000019373"/>
    </source>
</evidence>
<dbReference type="Proteomes" id="UP000019373">
    <property type="component" value="Unassembled WGS sequence"/>
</dbReference>